<dbReference type="Proteomes" id="UP000018840">
    <property type="component" value="Unassembled WGS sequence"/>
</dbReference>
<reference evidence="1 2" key="1">
    <citation type="submission" date="2013-12" db="EMBL/GenBank/DDBJ databases">
        <title>A Varibaculum cambriense genome reconstructed from a premature infant gut community with otherwise low bacterial novelty that shifts toward anaerobic metabolism during the third week of life.</title>
        <authorList>
            <person name="Brown C.T."/>
            <person name="Sharon I."/>
            <person name="Thomas B.C."/>
            <person name="Castelle C.J."/>
            <person name="Morowitz M.J."/>
            <person name="Banfield J.F."/>
        </authorList>
    </citation>
    <scope>NUCLEOTIDE SEQUENCE [LARGE SCALE GENOMIC DNA]</scope>
    <source>
        <strain evidence="2">DORA_17_25</strain>
    </source>
</reference>
<dbReference type="AlphaFoldDB" id="W1TXR1"/>
<proteinExistence type="predicted"/>
<organism evidence="1 2">
    <name type="scientific">Negativicoccus succinicivorans DORA_17_25</name>
    <dbReference type="NCBI Taxonomy" id="1403945"/>
    <lineage>
        <taxon>Bacteria</taxon>
        <taxon>Bacillati</taxon>
        <taxon>Bacillota</taxon>
        <taxon>Negativicutes</taxon>
        <taxon>Veillonellales</taxon>
        <taxon>Veillonellaceae</taxon>
        <taxon>Negativicoccus</taxon>
    </lineage>
</organism>
<gene>
    <name evidence="1" type="ORF">Q612_NSC00322G0020</name>
</gene>
<dbReference type="EMBL" id="AZMC01000322">
    <property type="protein sequence ID" value="ETI86226.1"/>
    <property type="molecule type" value="Genomic_DNA"/>
</dbReference>
<sequence length="44" mass="5189">DLGEFPIDVLYYVYGRSDARYERTRFLVSGTHLRQALLQEKGVR</sequence>
<protein>
    <submittedName>
        <fullName evidence="1">Uncharacterized protein</fullName>
    </submittedName>
</protein>
<feature type="non-terminal residue" evidence="1">
    <location>
        <position position="1"/>
    </location>
</feature>
<comment type="caution">
    <text evidence="1">The sequence shown here is derived from an EMBL/GenBank/DDBJ whole genome shotgun (WGS) entry which is preliminary data.</text>
</comment>
<name>W1TXR1_9FIRM</name>
<evidence type="ECO:0000313" key="1">
    <source>
        <dbReference type="EMBL" id="ETI86226.1"/>
    </source>
</evidence>
<accession>W1TXR1</accession>
<evidence type="ECO:0000313" key="2">
    <source>
        <dbReference type="Proteomes" id="UP000018840"/>
    </source>
</evidence>